<reference evidence="2" key="1">
    <citation type="submission" date="2023-03" db="EMBL/GenBank/DDBJ databases">
        <authorList>
            <person name="Steffen K."/>
            <person name="Cardenas P."/>
        </authorList>
    </citation>
    <scope>NUCLEOTIDE SEQUENCE</scope>
</reference>
<proteinExistence type="predicted"/>
<dbReference type="SUPFAM" id="SSF53474">
    <property type="entry name" value="alpha/beta-Hydrolases"/>
    <property type="match status" value="1"/>
</dbReference>
<dbReference type="Proteomes" id="UP001174909">
    <property type="component" value="Unassembled WGS sequence"/>
</dbReference>
<evidence type="ECO:0000259" key="1">
    <source>
        <dbReference type="Pfam" id="PF01738"/>
    </source>
</evidence>
<dbReference type="InterPro" id="IPR051049">
    <property type="entry name" value="Dienelactone_hydrolase-like"/>
</dbReference>
<dbReference type="PANTHER" id="PTHR46623:SF6">
    <property type="entry name" value="ALPHA_BETA-HYDROLASES SUPERFAMILY PROTEIN"/>
    <property type="match status" value="1"/>
</dbReference>
<dbReference type="Pfam" id="PF01738">
    <property type="entry name" value="DLH"/>
    <property type="match status" value="1"/>
</dbReference>
<comment type="caution">
    <text evidence="2">The sequence shown here is derived from an EMBL/GenBank/DDBJ whole genome shotgun (WGS) entry which is preliminary data.</text>
</comment>
<evidence type="ECO:0000313" key="3">
    <source>
        <dbReference type="Proteomes" id="UP001174909"/>
    </source>
</evidence>
<sequence length="119" mass="12764">MPSFWETVNVDGQSMDLYAAAPSGDGTFPGVVVIHPAGGVNEFPQRICDRLAEQGYAAVCPDLFHRITDTRMTGVEKAGSLLDPEVVADVNAAVGFLQSHPSVVGDRIGDYRVLHGRPR</sequence>
<name>A0AA35S0M8_GEOBA</name>
<protein>
    <submittedName>
        <fullName evidence="2">Carboxymethylenebutenolidase</fullName>
    </submittedName>
</protein>
<dbReference type="EMBL" id="CASHTH010001796">
    <property type="protein sequence ID" value="CAI8020026.1"/>
    <property type="molecule type" value="Genomic_DNA"/>
</dbReference>
<organism evidence="2 3">
    <name type="scientific">Geodia barretti</name>
    <name type="common">Barrett's horny sponge</name>
    <dbReference type="NCBI Taxonomy" id="519541"/>
    <lineage>
        <taxon>Eukaryota</taxon>
        <taxon>Metazoa</taxon>
        <taxon>Porifera</taxon>
        <taxon>Demospongiae</taxon>
        <taxon>Heteroscleromorpha</taxon>
        <taxon>Tetractinellida</taxon>
        <taxon>Astrophorina</taxon>
        <taxon>Geodiidae</taxon>
        <taxon>Geodia</taxon>
    </lineage>
</organism>
<dbReference type="AlphaFoldDB" id="A0AA35S0M8"/>
<dbReference type="GO" id="GO:0016787">
    <property type="term" value="F:hydrolase activity"/>
    <property type="evidence" value="ECO:0007669"/>
    <property type="project" value="InterPro"/>
</dbReference>
<evidence type="ECO:0000313" key="2">
    <source>
        <dbReference type="EMBL" id="CAI8020026.1"/>
    </source>
</evidence>
<feature type="domain" description="Dienelactone hydrolase" evidence="1">
    <location>
        <begin position="16"/>
        <end position="109"/>
    </location>
</feature>
<gene>
    <name evidence="2" type="ORF">GBAR_LOCUS11995</name>
</gene>
<keyword evidence="3" id="KW-1185">Reference proteome</keyword>
<dbReference type="Gene3D" id="3.40.50.1820">
    <property type="entry name" value="alpha/beta hydrolase"/>
    <property type="match status" value="1"/>
</dbReference>
<accession>A0AA35S0M8</accession>
<dbReference type="PANTHER" id="PTHR46623">
    <property type="entry name" value="CARBOXYMETHYLENEBUTENOLIDASE-RELATED"/>
    <property type="match status" value="1"/>
</dbReference>
<dbReference type="InterPro" id="IPR002925">
    <property type="entry name" value="Dienelactn_hydro"/>
</dbReference>
<dbReference type="InterPro" id="IPR029058">
    <property type="entry name" value="AB_hydrolase_fold"/>
</dbReference>